<sequence>MTLASAVACQQPIPADNNTPSQATATKHPNCDGRQSIQPISNTASFERPSTILLIRLERQDAPVLIDNYNVTESDNARPLVVENMVIDSDTLVPAFLREEALTDNGDDIRTRLFMAN</sequence>
<evidence type="ECO:0000313" key="3">
    <source>
        <dbReference type="Proteomes" id="UP000033121"/>
    </source>
</evidence>
<accession>A0A0E9N3V8</accession>
<dbReference type="EMBL" id="BBWV01000003">
    <property type="protein sequence ID" value="GAO44667.1"/>
    <property type="molecule type" value="Genomic_DNA"/>
</dbReference>
<name>A0A0E9N3V8_9BACT</name>
<reference evidence="2 3" key="1">
    <citation type="submission" date="2015-04" db="EMBL/GenBank/DDBJ databases">
        <title>Whole genome shotgun sequence of Flavihumibacter petaseus NBRC 106054.</title>
        <authorList>
            <person name="Miyazawa S."/>
            <person name="Hosoyama A."/>
            <person name="Hashimoto M."/>
            <person name="Noguchi M."/>
            <person name="Tsuchikane K."/>
            <person name="Ohji S."/>
            <person name="Yamazoe A."/>
            <person name="Ichikawa N."/>
            <person name="Kimura A."/>
            <person name="Fujita N."/>
        </authorList>
    </citation>
    <scope>NUCLEOTIDE SEQUENCE [LARGE SCALE GENOMIC DNA]</scope>
    <source>
        <strain evidence="2 3">NBRC 106054</strain>
    </source>
</reference>
<evidence type="ECO:0000313" key="2">
    <source>
        <dbReference type="EMBL" id="GAO44667.1"/>
    </source>
</evidence>
<keyword evidence="3" id="KW-1185">Reference proteome</keyword>
<proteinExistence type="predicted"/>
<feature type="region of interest" description="Disordered" evidence="1">
    <location>
        <begin position="7"/>
        <end position="42"/>
    </location>
</feature>
<protein>
    <submittedName>
        <fullName evidence="2">Uncharacterized protein</fullName>
    </submittedName>
</protein>
<comment type="caution">
    <text evidence="2">The sequence shown here is derived from an EMBL/GenBank/DDBJ whole genome shotgun (WGS) entry which is preliminary data.</text>
</comment>
<feature type="compositionally biased region" description="Polar residues" evidence="1">
    <location>
        <begin position="16"/>
        <end position="42"/>
    </location>
</feature>
<dbReference type="AlphaFoldDB" id="A0A0E9N3V8"/>
<organism evidence="2 3">
    <name type="scientific">Flavihumibacter petaseus NBRC 106054</name>
    <dbReference type="NCBI Taxonomy" id="1220578"/>
    <lineage>
        <taxon>Bacteria</taxon>
        <taxon>Pseudomonadati</taxon>
        <taxon>Bacteroidota</taxon>
        <taxon>Chitinophagia</taxon>
        <taxon>Chitinophagales</taxon>
        <taxon>Chitinophagaceae</taxon>
        <taxon>Flavihumibacter</taxon>
    </lineage>
</organism>
<evidence type="ECO:0000256" key="1">
    <source>
        <dbReference type="SAM" id="MobiDB-lite"/>
    </source>
</evidence>
<gene>
    <name evidence="2" type="ORF">FPE01S_03_07060</name>
</gene>
<dbReference type="Proteomes" id="UP000033121">
    <property type="component" value="Unassembled WGS sequence"/>
</dbReference>